<sequence length="187" mass="21284">MTYRKSISTERLILRKPQLSDEAALFAMHADPEVMRYFSEPPWTDASRAARQIAEDSAAFGKEEFFRFAVELKATGEYLGSCSLFSEHRQNRRAEIGYALGRPYWGRGYMHEALSALIAFAFLERDLNRLEADIDPLNAASASALERQGFNKEGFLPERWIVAGQVSDSALYGLLRREWQARRSSPP</sequence>
<dbReference type="PROSITE" id="PS51186">
    <property type="entry name" value="GNAT"/>
    <property type="match status" value="1"/>
</dbReference>
<dbReference type="SUPFAM" id="SSF55729">
    <property type="entry name" value="Acyl-CoA N-acyltransferases (Nat)"/>
    <property type="match status" value="1"/>
</dbReference>
<evidence type="ECO:0000313" key="2">
    <source>
        <dbReference type="EMBL" id="OFJ47291.1"/>
    </source>
</evidence>
<feature type="domain" description="N-acetyltransferase" evidence="1">
    <location>
        <begin position="12"/>
        <end position="178"/>
    </location>
</feature>
<reference evidence="2 3" key="1">
    <citation type="submission" date="2016-10" db="EMBL/GenBank/DDBJ databases">
        <title>Updated version of Genome Assembly of Janthinobacterium lividum ERGS5:01.</title>
        <authorList>
            <person name="Kumar R."/>
            <person name="Acharya V."/>
            <person name="Singh D."/>
        </authorList>
    </citation>
    <scope>NUCLEOTIDE SEQUENCE [LARGE SCALE GENOMIC DNA]</scope>
    <source>
        <strain evidence="2 3">ERGS5:01</strain>
    </source>
</reference>
<dbReference type="Pfam" id="PF13302">
    <property type="entry name" value="Acetyltransf_3"/>
    <property type="match status" value="1"/>
</dbReference>
<dbReference type="AlphaFoldDB" id="A0A1E8PLU9"/>
<evidence type="ECO:0000259" key="1">
    <source>
        <dbReference type="PROSITE" id="PS51186"/>
    </source>
</evidence>
<protein>
    <submittedName>
        <fullName evidence="2">GNAT family N-acetyltransferase</fullName>
    </submittedName>
</protein>
<evidence type="ECO:0000313" key="3">
    <source>
        <dbReference type="Proteomes" id="UP000092634"/>
    </source>
</evidence>
<dbReference type="InterPro" id="IPR000182">
    <property type="entry name" value="GNAT_dom"/>
</dbReference>
<name>A0A1E8PLU9_9BURK</name>
<dbReference type="EMBL" id="MAQB02000006">
    <property type="protein sequence ID" value="OFJ47291.1"/>
    <property type="molecule type" value="Genomic_DNA"/>
</dbReference>
<dbReference type="PANTHER" id="PTHR43792">
    <property type="entry name" value="GNAT FAMILY, PUTATIVE (AFU_ORTHOLOGUE AFUA_3G00765)-RELATED-RELATED"/>
    <property type="match status" value="1"/>
</dbReference>
<gene>
    <name evidence="2" type="ORF">BA896_015920</name>
</gene>
<proteinExistence type="predicted"/>
<dbReference type="Proteomes" id="UP000092634">
    <property type="component" value="Unassembled WGS sequence"/>
</dbReference>
<dbReference type="InterPro" id="IPR051531">
    <property type="entry name" value="N-acetyltransferase"/>
</dbReference>
<dbReference type="InterPro" id="IPR016181">
    <property type="entry name" value="Acyl_CoA_acyltransferase"/>
</dbReference>
<organism evidence="2 3">
    <name type="scientific">Janthinobacterium lividum</name>
    <dbReference type="NCBI Taxonomy" id="29581"/>
    <lineage>
        <taxon>Bacteria</taxon>
        <taxon>Pseudomonadati</taxon>
        <taxon>Pseudomonadota</taxon>
        <taxon>Betaproteobacteria</taxon>
        <taxon>Burkholderiales</taxon>
        <taxon>Oxalobacteraceae</taxon>
        <taxon>Janthinobacterium</taxon>
    </lineage>
</organism>
<dbReference type="Gene3D" id="3.40.630.30">
    <property type="match status" value="1"/>
</dbReference>
<dbReference type="GO" id="GO:0016747">
    <property type="term" value="F:acyltransferase activity, transferring groups other than amino-acyl groups"/>
    <property type="evidence" value="ECO:0007669"/>
    <property type="project" value="InterPro"/>
</dbReference>
<comment type="caution">
    <text evidence="2">The sequence shown here is derived from an EMBL/GenBank/DDBJ whole genome shotgun (WGS) entry which is preliminary data.</text>
</comment>
<keyword evidence="2" id="KW-0808">Transferase</keyword>
<accession>A0A1E8PLU9</accession>